<evidence type="ECO:0000313" key="1">
    <source>
        <dbReference type="EMBL" id="CDZ25017.1"/>
    </source>
</evidence>
<evidence type="ECO:0000313" key="2">
    <source>
        <dbReference type="Proteomes" id="UP000032431"/>
    </source>
</evidence>
<organism evidence="1 2">
    <name type="scientific">[Clostridium] cellulosi</name>
    <dbReference type="NCBI Taxonomy" id="29343"/>
    <lineage>
        <taxon>Bacteria</taxon>
        <taxon>Bacillati</taxon>
        <taxon>Bacillota</taxon>
        <taxon>Clostridia</taxon>
        <taxon>Eubacteriales</taxon>
        <taxon>Oscillospiraceae</taxon>
        <taxon>Oscillospiraceae incertae sedis</taxon>
    </lineage>
</organism>
<reference evidence="2" key="1">
    <citation type="submission" date="2014-07" db="EMBL/GenBank/DDBJ databases">
        <authorList>
            <person name="Wibberg D."/>
        </authorList>
    </citation>
    <scope>NUCLEOTIDE SEQUENCE [LARGE SCALE GENOMIC DNA]</scope>
    <source>
        <strain evidence="2">DG5</strain>
    </source>
</reference>
<keyword evidence="2" id="KW-1185">Reference proteome</keyword>
<dbReference type="STRING" id="29343.CCDG5_1925"/>
<gene>
    <name evidence="1" type="primary">spoVAD</name>
    <name evidence="1" type="ORF">CCDG5_1925</name>
</gene>
<dbReference type="Pfam" id="PF07451">
    <property type="entry name" value="SpoVAD"/>
    <property type="match status" value="1"/>
</dbReference>
<sequence>MASRVGRYTIKLESCPAVKGYAGVAGKKEGEGPLAEAFDYIYEDDTCGEKTWEKAESRMQKDTLTRALVKANITPTTVDMVFAGDLLNQCIGSNYGLREFGIPFIGLFGACSTMAESIALASLAVDTGCANVAAAITSSHFCAAERQFRYPLEYGGQRTPTAQWTVTGSGAAIIAKEGDGPFIKEVTFGKIVDMGIKDMNNMGAAMAPAAAETIKSYFDDTGLDPDSFDLIITGDLGFIGSRLTSELLEKENIKLKNFTDCGILIYDRKAQDVHAGGSGCGCSALVMCTHIFNNMRAGNFKEVLFVGTGALMSPTSVQQGESIPSIAHLVHISSTK</sequence>
<name>A0A078KR80_9FIRM</name>
<dbReference type="SUPFAM" id="SSF53901">
    <property type="entry name" value="Thiolase-like"/>
    <property type="match status" value="1"/>
</dbReference>
<dbReference type="NCBIfam" id="TIGR02845">
    <property type="entry name" value="spore_V_AD"/>
    <property type="match status" value="1"/>
</dbReference>
<protein>
    <submittedName>
        <fullName evidence="1">Stage V sporulation protein AD</fullName>
    </submittedName>
</protein>
<dbReference type="PIRSF" id="PIRSF011570">
    <property type="entry name" value="SpoVAD"/>
    <property type="match status" value="1"/>
</dbReference>
<dbReference type="InterPro" id="IPR038369">
    <property type="entry name" value="SpoVAD_sf"/>
</dbReference>
<dbReference type="EMBL" id="LM995447">
    <property type="protein sequence ID" value="CDZ25017.1"/>
    <property type="molecule type" value="Genomic_DNA"/>
</dbReference>
<proteinExistence type="predicted"/>
<dbReference type="PATRIC" id="fig|29343.3.peg.2018"/>
<dbReference type="AlphaFoldDB" id="A0A078KR80"/>
<dbReference type="NCBIfam" id="NF006160">
    <property type="entry name" value="PRK08304.1"/>
    <property type="match status" value="1"/>
</dbReference>
<dbReference type="KEGG" id="ccel:CCDG5_1925"/>
<accession>A0A078KR80</accession>
<dbReference type="InterPro" id="IPR010894">
    <property type="entry name" value="SpoVAD"/>
</dbReference>
<dbReference type="OrthoDB" id="9770068at2"/>
<dbReference type="Gene3D" id="3.40.47.40">
    <property type="entry name" value="Stage V sporulation protein AD"/>
    <property type="match status" value="1"/>
</dbReference>
<dbReference type="GO" id="GO:0016746">
    <property type="term" value="F:acyltransferase activity"/>
    <property type="evidence" value="ECO:0007669"/>
    <property type="project" value="InterPro"/>
</dbReference>
<dbReference type="HOGENOM" id="CLU_048574_0_0_9"/>
<dbReference type="Proteomes" id="UP000032431">
    <property type="component" value="Chromosome I"/>
</dbReference>
<dbReference type="InterPro" id="IPR016039">
    <property type="entry name" value="Thiolase-like"/>
</dbReference>